<proteinExistence type="predicted"/>
<sequence length="151" mass="17111">MAKVDLDLVKHILTRNELDVRQVNAIIEDIQQELKVLQEENPPAPRVPKQFAILISDPEGVLPKTDLTGWVLQMPEEDSPAILEEQICKAAYDFNQTPKGRRMPVKTIGEACESVPARIFKEQQVWVKTKEPVLMLKTNNQIPTEPAQFGD</sequence>
<gene>
    <name evidence="1" type="ORF">G0Q06_08720</name>
</gene>
<accession>A0A6B2M0N6</accession>
<keyword evidence="2" id="KW-1185">Reference proteome</keyword>
<comment type="caution">
    <text evidence="1">The sequence shown here is derived from an EMBL/GenBank/DDBJ whole genome shotgun (WGS) entry which is preliminary data.</text>
</comment>
<dbReference type="Proteomes" id="UP000478417">
    <property type="component" value="Unassembled WGS sequence"/>
</dbReference>
<evidence type="ECO:0000313" key="1">
    <source>
        <dbReference type="EMBL" id="NDV62531.1"/>
    </source>
</evidence>
<name>A0A6B2M0N6_9BACT</name>
<organism evidence="1 2">
    <name type="scientific">Oceanipulchritudo coccoides</name>
    <dbReference type="NCBI Taxonomy" id="2706888"/>
    <lineage>
        <taxon>Bacteria</taxon>
        <taxon>Pseudomonadati</taxon>
        <taxon>Verrucomicrobiota</taxon>
        <taxon>Opitutia</taxon>
        <taxon>Puniceicoccales</taxon>
        <taxon>Oceanipulchritudinaceae</taxon>
        <taxon>Oceanipulchritudo</taxon>
    </lineage>
</organism>
<dbReference type="AlphaFoldDB" id="A0A6B2M0N6"/>
<reference evidence="1 2" key="1">
    <citation type="submission" date="2020-02" db="EMBL/GenBank/DDBJ databases">
        <title>Albibacoteraceae fam. nov., the first described family within the subdivision 4 Verrucomicrobia.</title>
        <authorList>
            <person name="Xi F."/>
        </authorList>
    </citation>
    <scope>NUCLEOTIDE SEQUENCE [LARGE SCALE GENOMIC DNA]</scope>
    <source>
        <strain evidence="1 2">CK1056</strain>
    </source>
</reference>
<dbReference type="RefSeq" id="WP_163964534.1">
    <property type="nucleotide sequence ID" value="NZ_JAAGNX010000002.1"/>
</dbReference>
<dbReference type="EMBL" id="JAAGNX010000002">
    <property type="protein sequence ID" value="NDV62531.1"/>
    <property type="molecule type" value="Genomic_DNA"/>
</dbReference>
<protein>
    <submittedName>
        <fullName evidence="1">Uncharacterized protein</fullName>
    </submittedName>
</protein>
<evidence type="ECO:0000313" key="2">
    <source>
        <dbReference type="Proteomes" id="UP000478417"/>
    </source>
</evidence>